<dbReference type="GO" id="GO:0008270">
    <property type="term" value="F:zinc ion binding"/>
    <property type="evidence" value="ECO:0007669"/>
    <property type="project" value="UniProtKB-KW"/>
</dbReference>
<feature type="compositionally biased region" description="Basic and acidic residues" evidence="5">
    <location>
        <begin position="707"/>
        <end position="742"/>
    </location>
</feature>
<evidence type="ECO:0000256" key="3">
    <source>
        <dbReference type="ARBA" id="ARBA00022833"/>
    </source>
</evidence>
<feature type="compositionally biased region" description="Acidic residues" evidence="5">
    <location>
        <begin position="332"/>
        <end position="346"/>
    </location>
</feature>
<keyword evidence="2 4" id="KW-0863">Zinc-finger</keyword>
<feature type="compositionally biased region" description="Low complexity" evidence="5">
    <location>
        <begin position="664"/>
        <end position="673"/>
    </location>
</feature>
<protein>
    <recommendedName>
        <fullName evidence="6">C3H1-type domain-containing protein</fullName>
    </recommendedName>
</protein>
<feature type="compositionally biased region" description="Pro residues" evidence="5">
    <location>
        <begin position="905"/>
        <end position="922"/>
    </location>
</feature>
<feature type="region of interest" description="Disordered" evidence="5">
    <location>
        <begin position="1"/>
        <end position="127"/>
    </location>
</feature>
<evidence type="ECO:0000256" key="5">
    <source>
        <dbReference type="SAM" id="MobiDB-lite"/>
    </source>
</evidence>
<reference evidence="7 8" key="1">
    <citation type="submission" date="2017-10" db="EMBL/GenBank/DDBJ databases">
        <title>Comparative genomics in systemic dimorphic fungi from Ajellomycetaceae.</title>
        <authorList>
            <person name="Munoz J.F."/>
            <person name="Mcewen J.G."/>
            <person name="Clay O.K."/>
            <person name="Cuomo C.A."/>
        </authorList>
    </citation>
    <scope>NUCLEOTIDE SEQUENCE [LARGE SCALE GENOMIC DNA]</scope>
    <source>
        <strain evidence="7 8">UAMH7299</strain>
    </source>
</reference>
<feature type="region of interest" description="Disordered" evidence="5">
    <location>
        <begin position="295"/>
        <end position="360"/>
    </location>
</feature>
<dbReference type="SUPFAM" id="SSF90229">
    <property type="entry name" value="CCCH zinc finger"/>
    <property type="match status" value="1"/>
</dbReference>
<feature type="zinc finger region" description="C3H1-type" evidence="4">
    <location>
        <begin position="1115"/>
        <end position="1142"/>
    </location>
</feature>
<evidence type="ECO:0000313" key="7">
    <source>
        <dbReference type="EMBL" id="PGH14959.1"/>
    </source>
</evidence>
<gene>
    <name evidence="7" type="ORF">AJ80_05722</name>
</gene>
<feature type="compositionally biased region" description="Low complexity" evidence="5">
    <location>
        <begin position="1030"/>
        <end position="1062"/>
    </location>
</feature>
<dbReference type="STRING" id="1447883.A0A2B7Y1B4"/>
<feature type="compositionally biased region" description="Low complexity" evidence="5">
    <location>
        <begin position="937"/>
        <end position="947"/>
    </location>
</feature>
<evidence type="ECO:0000256" key="1">
    <source>
        <dbReference type="ARBA" id="ARBA00022723"/>
    </source>
</evidence>
<feature type="compositionally biased region" description="Pro residues" evidence="5">
    <location>
        <begin position="1"/>
        <end position="18"/>
    </location>
</feature>
<feature type="compositionally biased region" description="Low complexity" evidence="5">
    <location>
        <begin position="319"/>
        <end position="331"/>
    </location>
</feature>
<dbReference type="EMBL" id="PDNA01000087">
    <property type="protein sequence ID" value="PGH14959.1"/>
    <property type="molecule type" value="Genomic_DNA"/>
</dbReference>
<feature type="compositionally biased region" description="Polar residues" evidence="5">
    <location>
        <begin position="851"/>
        <end position="862"/>
    </location>
</feature>
<proteinExistence type="predicted"/>
<feature type="region of interest" description="Disordered" evidence="5">
    <location>
        <begin position="1030"/>
        <end position="1117"/>
    </location>
</feature>
<comment type="caution">
    <text evidence="7">The sequence shown here is derived from an EMBL/GenBank/DDBJ whole genome shotgun (WGS) entry which is preliminary data.</text>
</comment>
<accession>A0A2B7Y1B4</accession>
<feature type="compositionally biased region" description="Polar residues" evidence="5">
    <location>
        <begin position="649"/>
        <end position="663"/>
    </location>
</feature>
<evidence type="ECO:0000256" key="4">
    <source>
        <dbReference type="PROSITE-ProRule" id="PRU00723"/>
    </source>
</evidence>
<feature type="compositionally biased region" description="Basic and acidic residues" evidence="5">
    <location>
        <begin position="674"/>
        <end position="686"/>
    </location>
</feature>
<evidence type="ECO:0000313" key="8">
    <source>
        <dbReference type="Proteomes" id="UP000224634"/>
    </source>
</evidence>
<keyword evidence="8" id="KW-1185">Reference proteome</keyword>
<keyword evidence="3 4" id="KW-0862">Zinc</keyword>
<dbReference type="PROSITE" id="PS50103">
    <property type="entry name" value="ZF_C3H1"/>
    <property type="match status" value="1"/>
</dbReference>
<feature type="region of interest" description="Disordered" evidence="5">
    <location>
        <begin position="534"/>
        <end position="742"/>
    </location>
</feature>
<feature type="compositionally biased region" description="Polar residues" evidence="5">
    <location>
        <begin position="52"/>
        <end position="82"/>
    </location>
</feature>
<dbReference type="AlphaFoldDB" id="A0A2B7Y1B4"/>
<feature type="compositionally biased region" description="Low complexity" evidence="5">
    <location>
        <begin position="963"/>
        <end position="978"/>
    </location>
</feature>
<feature type="compositionally biased region" description="Polar residues" evidence="5">
    <location>
        <begin position="829"/>
        <end position="840"/>
    </location>
</feature>
<dbReference type="Gene3D" id="4.10.1000.10">
    <property type="entry name" value="Zinc finger, CCCH-type"/>
    <property type="match status" value="1"/>
</dbReference>
<feature type="compositionally biased region" description="Polar residues" evidence="5">
    <location>
        <begin position="99"/>
        <end position="108"/>
    </location>
</feature>
<dbReference type="Proteomes" id="UP000224634">
    <property type="component" value="Unassembled WGS sequence"/>
</dbReference>
<feature type="region of interest" description="Disordered" evidence="5">
    <location>
        <begin position="786"/>
        <end position="988"/>
    </location>
</feature>
<dbReference type="OrthoDB" id="4347at2759"/>
<dbReference type="InterPro" id="IPR036855">
    <property type="entry name" value="Znf_CCCH_sf"/>
</dbReference>
<feature type="domain" description="C3H1-type" evidence="6">
    <location>
        <begin position="1115"/>
        <end position="1142"/>
    </location>
</feature>
<evidence type="ECO:0000259" key="6">
    <source>
        <dbReference type="PROSITE" id="PS50103"/>
    </source>
</evidence>
<name>A0A2B7Y1B4_POLH7</name>
<dbReference type="SMART" id="SM00356">
    <property type="entry name" value="ZnF_C3H1"/>
    <property type="match status" value="1"/>
</dbReference>
<feature type="compositionally biased region" description="Basic residues" evidence="5">
    <location>
        <begin position="308"/>
        <end position="318"/>
    </location>
</feature>
<organism evidence="7 8">
    <name type="scientific">Polytolypa hystricis (strain UAMH7299)</name>
    <dbReference type="NCBI Taxonomy" id="1447883"/>
    <lineage>
        <taxon>Eukaryota</taxon>
        <taxon>Fungi</taxon>
        <taxon>Dikarya</taxon>
        <taxon>Ascomycota</taxon>
        <taxon>Pezizomycotina</taxon>
        <taxon>Eurotiomycetes</taxon>
        <taxon>Eurotiomycetidae</taxon>
        <taxon>Onygenales</taxon>
        <taxon>Onygenales incertae sedis</taxon>
        <taxon>Polytolypa</taxon>
    </lineage>
</organism>
<evidence type="ECO:0000256" key="2">
    <source>
        <dbReference type="ARBA" id="ARBA00022771"/>
    </source>
</evidence>
<sequence>MDPSTNPNPPSTAEPAPGPFQNDYWGNMNSIYSSTPPQPDQPFGIGWDHPVFQNSPRPQTQPPSQDIYSQQPQPEWQRNPLQPQVAPDAQQRYAAPAQYSLNQYQQPNPAFESHPAPNPSSYHQYPFEAHNNYYSNSPLPRQNGFAQQPTVELQQVNLPTQINTTQMRPTIPSYTRPATLQRDVQGNGPNLANGYHEGQISSTYQSTIDPQFLSAAQSSMMQPSIPPGEYYVINPADLEGPPDARTLAAYSENARRPFGRSGHGLNIAPHATQPVPTGLQPKQIIEVQIPLKPIKASTQQKKTEDGVKRKRGRPKKVAAKPVAKPDASDSSESNDSDSSSDLEVEPEPSPLPATRPSDLEGAVRYDTLKAVWSPRNKRPPISVVRNSMMLFSELVKGVRDTWKARSEALKAAENQNLEDKIPAVKKEVISQRRLLDLIVNTTLEFGHPSIFQRYGEHPIIVSAFYSFLLDRHTAADSDGSLTVSILKLMSKFITMDQTMLEKTKNDKILTRFVKKGGDIIKKLAQIILENAAEVTKRKGDSSKPSSKEGTPNGSDHGSMLSQVVVPVTRPDSVAGTKRPREPELADSIPTKRPVTPSNAKPISKLAPATQTAKKAVGSAQDAKSASTGPAATASKPKANIIVPKPPPSLFNSLMSASKKPGTSNAARAAAAAAAKEKANAATEPKETPSPAPAKPAFSFSETMADLSKPKEIVAAKPIEERAPETEEEREKRLRKEERRKLRVSWKPDDSLTEIRLFTHDPEEEIGHDESMIRDVDDVGGEGRTLKLHRDLDLDDEEDQEMNEESMFPYSKPCEIDFEELDATERARNFSKTGGPNTPNSPEKLAQEQREATTLSVFYTSVSDIPFSPKEPPAADPDEAYDPEVPFGEPEEYVKNRSSRYFAARAPPPTQPAQPVAPQPSAPATPAVDIASLLKIIQQTPQTQQQRQANNPPGLSSVFNQFSAAGQMPAMAQAAQVPQTSQPGGASQGGLDLQKILALMSAGQQMQQQSFPAAQASQPPNHLASLLSQFPAAAQQQQQPQKHQQSSQSSSYNYNQQQQQQHKSYYDESDSRKRGRDSQGNYDNYGNDGNGNGSGGGGGYNKRYRTNGDKPKKHPKAGLVPCRYWKEGKCLKGDDCTFRHDPLD</sequence>
<feature type="compositionally biased region" description="Polar residues" evidence="5">
    <location>
        <begin position="948"/>
        <end position="962"/>
    </location>
</feature>
<feature type="compositionally biased region" description="Gly residues" evidence="5">
    <location>
        <begin position="1087"/>
        <end position="1099"/>
    </location>
</feature>
<feature type="compositionally biased region" description="Acidic residues" evidence="5">
    <location>
        <begin position="792"/>
        <end position="803"/>
    </location>
</feature>
<keyword evidence="1 4" id="KW-0479">Metal-binding</keyword>
<dbReference type="InterPro" id="IPR000571">
    <property type="entry name" value="Znf_CCCH"/>
</dbReference>
<feature type="compositionally biased region" description="Polar residues" evidence="5">
    <location>
        <begin position="542"/>
        <end position="561"/>
    </location>
</feature>